<dbReference type="SUPFAM" id="SSF56112">
    <property type="entry name" value="Protein kinase-like (PK-like)"/>
    <property type="match status" value="1"/>
</dbReference>
<evidence type="ECO:0000256" key="6">
    <source>
        <dbReference type="ARBA" id="ARBA00022840"/>
    </source>
</evidence>
<reference evidence="11 12" key="1">
    <citation type="submission" date="2019-07" db="EMBL/GenBank/DDBJ databases">
        <title>Finished genome of Venturia effusa.</title>
        <authorList>
            <person name="Young C.A."/>
            <person name="Cox M.P."/>
            <person name="Ganley A.R.D."/>
            <person name="David W.J."/>
        </authorList>
    </citation>
    <scope>NUCLEOTIDE SEQUENCE [LARGE SCALE GENOMIC DNA]</scope>
    <source>
        <strain evidence="12">albino</strain>
    </source>
</reference>
<sequence>MPQKAVYGKRPNKASAFAVSNVFLNSSPTKVPQPKTARTSKRDHGTIEAATIALEKLDIVEDHENRDIDQDVVSHRRPDKKENRTGKPRTALGDRDANRRGPTKTREMIQRHSRIIADEKSAQEIVEDAVAQDEVVPQIASIMSRDHDEKPTIRTTTPDPSCDPYIAPLISLTDGQTLPKSFQDWCTEFAPHFRIDKIAEASYGEVYRFKLLTPHPSLTSADDREAVFKVLAVKPDPAAQDPKKKKSKAQTLREEKMSELASVESEVKLLKRMTLVPGFTYFRGLHVLKGRPPQLFINTWKEWNEGRKRGEKSEFPDPSKSASYSDDTIWAVIEMQDAGTDVDQLQNKDQLTSVFEVWDVFWQVVIAIAKGEEDAKFEHRDLHCGNVCVRDRRSAQHDNKDLSKRTLGFTNLETTIIDYTLSRAELPRSGHPPSFSISTSSRRSSVDSDDGDKEIAYLDLKDASLDWLFTADATQEYQYEMYRHMRSALYFSDPCKSFDENEEEAYSNGRTWKGFHPQTNLVWLWWILYKLLGHMNRPHQNDAKALELAGVLRKVERILDLEKYPRAGLMSAGSLVARALGEGWLDDADVRYTSV</sequence>
<feature type="region of interest" description="Disordered" evidence="9">
    <location>
        <begin position="25"/>
        <end position="44"/>
    </location>
</feature>
<dbReference type="GO" id="GO:0005737">
    <property type="term" value="C:cytoplasm"/>
    <property type="evidence" value="ECO:0007669"/>
    <property type="project" value="TreeGrafter"/>
</dbReference>
<keyword evidence="3" id="KW-0808">Transferase</keyword>
<keyword evidence="2" id="KW-0723">Serine/threonine-protein kinase</keyword>
<feature type="compositionally biased region" description="Basic and acidic residues" evidence="9">
    <location>
        <begin position="58"/>
        <end position="85"/>
    </location>
</feature>
<dbReference type="SMART" id="SM01331">
    <property type="entry name" value="DUF3635"/>
    <property type="match status" value="1"/>
</dbReference>
<dbReference type="Pfam" id="PF12330">
    <property type="entry name" value="Haspin_kinase"/>
    <property type="match status" value="1"/>
</dbReference>
<feature type="domain" description="Protein kinase" evidence="10">
    <location>
        <begin position="192"/>
        <end position="595"/>
    </location>
</feature>
<dbReference type="OrthoDB" id="21018at2759"/>
<dbReference type="GO" id="GO:0005634">
    <property type="term" value="C:nucleus"/>
    <property type="evidence" value="ECO:0007669"/>
    <property type="project" value="TreeGrafter"/>
</dbReference>
<proteinExistence type="predicted"/>
<name>A0A517L0Q3_9PEZI</name>
<dbReference type="GO" id="GO:0005524">
    <property type="term" value="F:ATP binding"/>
    <property type="evidence" value="ECO:0007669"/>
    <property type="project" value="UniProtKB-KW"/>
</dbReference>
<dbReference type="Gene3D" id="1.10.510.10">
    <property type="entry name" value="Transferase(Phosphotransferase) domain 1"/>
    <property type="match status" value="1"/>
</dbReference>
<evidence type="ECO:0000259" key="10">
    <source>
        <dbReference type="PROSITE" id="PS50011"/>
    </source>
</evidence>
<feature type="compositionally biased region" description="Basic and acidic residues" evidence="9">
    <location>
        <begin position="92"/>
        <end position="109"/>
    </location>
</feature>
<dbReference type="GO" id="GO:0072354">
    <property type="term" value="F:histone H3T3 kinase activity"/>
    <property type="evidence" value="ECO:0007669"/>
    <property type="project" value="TreeGrafter"/>
</dbReference>
<evidence type="ECO:0000256" key="2">
    <source>
        <dbReference type="ARBA" id="ARBA00022527"/>
    </source>
</evidence>
<comment type="catalytic activity">
    <reaction evidence="8">
        <text>L-seryl-[protein] + ATP = O-phospho-L-seryl-[protein] + ADP + H(+)</text>
        <dbReference type="Rhea" id="RHEA:17989"/>
        <dbReference type="Rhea" id="RHEA-COMP:9863"/>
        <dbReference type="Rhea" id="RHEA-COMP:11604"/>
        <dbReference type="ChEBI" id="CHEBI:15378"/>
        <dbReference type="ChEBI" id="CHEBI:29999"/>
        <dbReference type="ChEBI" id="CHEBI:30616"/>
        <dbReference type="ChEBI" id="CHEBI:83421"/>
        <dbReference type="ChEBI" id="CHEBI:456216"/>
        <dbReference type="EC" id="2.7.11.1"/>
    </reaction>
</comment>
<evidence type="ECO:0000256" key="3">
    <source>
        <dbReference type="ARBA" id="ARBA00022679"/>
    </source>
</evidence>
<evidence type="ECO:0000256" key="5">
    <source>
        <dbReference type="ARBA" id="ARBA00022777"/>
    </source>
</evidence>
<dbReference type="InterPro" id="IPR024604">
    <property type="entry name" value="GSG2_C"/>
</dbReference>
<keyword evidence="6" id="KW-0067">ATP-binding</keyword>
<dbReference type="PANTHER" id="PTHR24419">
    <property type="entry name" value="INTERLEUKIN-1 RECEPTOR-ASSOCIATED KINASE"/>
    <property type="match status" value="1"/>
</dbReference>
<evidence type="ECO:0000256" key="1">
    <source>
        <dbReference type="ARBA" id="ARBA00012513"/>
    </source>
</evidence>
<feature type="compositionally biased region" description="Low complexity" evidence="9">
    <location>
        <begin position="429"/>
        <end position="443"/>
    </location>
</feature>
<dbReference type="EC" id="2.7.11.1" evidence="1"/>
<evidence type="ECO:0000256" key="4">
    <source>
        <dbReference type="ARBA" id="ARBA00022741"/>
    </source>
</evidence>
<evidence type="ECO:0000256" key="8">
    <source>
        <dbReference type="ARBA" id="ARBA00048679"/>
    </source>
</evidence>
<evidence type="ECO:0000313" key="12">
    <source>
        <dbReference type="Proteomes" id="UP000316270"/>
    </source>
</evidence>
<dbReference type="GO" id="GO:0000278">
    <property type="term" value="P:mitotic cell cycle"/>
    <property type="evidence" value="ECO:0007669"/>
    <property type="project" value="TreeGrafter"/>
</dbReference>
<dbReference type="EMBL" id="CP042187">
    <property type="protein sequence ID" value="QDS69221.1"/>
    <property type="molecule type" value="Genomic_DNA"/>
</dbReference>
<dbReference type="PROSITE" id="PS50011">
    <property type="entry name" value="PROTEIN_KINASE_DOM"/>
    <property type="match status" value="1"/>
</dbReference>
<keyword evidence="5" id="KW-0418">Kinase</keyword>
<accession>A0A517L0Q3</accession>
<dbReference type="Gene3D" id="3.30.200.20">
    <property type="entry name" value="Phosphorylase Kinase, domain 1"/>
    <property type="match status" value="1"/>
</dbReference>
<feature type="region of interest" description="Disordered" evidence="9">
    <location>
        <begin position="427"/>
        <end position="449"/>
    </location>
</feature>
<feature type="region of interest" description="Disordered" evidence="9">
    <location>
        <begin position="58"/>
        <end position="109"/>
    </location>
</feature>
<dbReference type="AlphaFoldDB" id="A0A517L0Q3"/>
<dbReference type="InterPro" id="IPR011009">
    <property type="entry name" value="Kinase-like_dom_sf"/>
</dbReference>
<evidence type="ECO:0000313" key="11">
    <source>
        <dbReference type="EMBL" id="QDS69221.1"/>
    </source>
</evidence>
<keyword evidence="12" id="KW-1185">Reference proteome</keyword>
<evidence type="ECO:0000256" key="9">
    <source>
        <dbReference type="SAM" id="MobiDB-lite"/>
    </source>
</evidence>
<dbReference type="PANTHER" id="PTHR24419:SF18">
    <property type="entry name" value="SERINE_THREONINE-PROTEIN KINASE HASPIN"/>
    <property type="match status" value="1"/>
</dbReference>
<dbReference type="InterPro" id="IPR000719">
    <property type="entry name" value="Prot_kinase_dom"/>
</dbReference>
<dbReference type="STRING" id="50376.A0A517L0Q3"/>
<comment type="catalytic activity">
    <reaction evidence="7">
        <text>L-threonyl-[protein] + ATP = O-phospho-L-threonyl-[protein] + ADP + H(+)</text>
        <dbReference type="Rhea" id="RHEA:46608"/>
        <dbReference type="Rhea" id="RHEA-COMP:11060"/>
        <dbReference type="Rhea" id="RHEA-COMP:11605"/>
        <dbReference type="ChEBI" id="CHEBI:15378"/>
        <dbReference type="ChEBI" id="CHEBI:30013"/>
        <dbReference type="ChEBI" id="CHEBI:30616"/>
        <dbReference type="ChEBI" id="CHEBI:61977"/>
        <dbReference type="ChEBI" id="CHEBI:456216"/>
        <dbReference type="EC" id="2.7.11.1"/>
    </reaction>
</comment>
<protein>
    <recommendedName>
        <fullName evidence="1">non-specific serine/threonine protein kinase</fullName>
        <ecNumber evidence="1">2.7.11.1</ecNumber>
    </recommendedName>
</protein>
<evidence type="ECO:0000256" key="7">
    <source>
        <dbReference type="ARBA" id="ARBA00047899"/>
    </source>
</evidence>
<gene>
    <name evidence="11" type="ORF">FKW77_001063</name>
</gene>
<organism evidence="11 12">
    <name type="scientific">Venturia effusa</name>
    <dbReference type="NCBI Taxonomy" id="50376"/>
    <lineage>
        <taxon>Eukaryota</taxon>
        <taxon>Fungi</taxon>
        <taxon>Dikarya</taxon>
        <taxon>Ascomycota</taxon>
        <taxon>Pezizomycotina</taxon>
        <taxon>Dothideomycetes</taxon>
        <taxon>Pleosporomycetidae</taxon>
        <taxon>Venturiales</taxon>
        <taxon>Venturiaceae</taxon>
        <taxon>Venturia</taxon>
    </lineage>
</organism>
<dbReference type="GO" id="GO:0035556">
    <property type="term" value="P:intracellular signal transduction"/>
    <property type="evidence" value="ECO:0007669"/>
    <property type="project" value="TreeGrafter"/>
</dbReference>
<dbReference type="Proteomes" id="UP000316270">
    <property type="component" value="Chromosome 3"/>
</dbReference>
<keyword evidence="4" id="KW-0547">Nucleotide-binding</keyword>